<sequence>MTPVAAVRPGFLRRLACLLAVGMALVATAFASDKKGIGIWEIDAAEKVDALKVAWYYTWRPMPMSRDVQATFVPMMSGKFDYQRQIATLRSRGPVPTLLVINEPDQTAQANMSVDEVARLWPELEPLAAKLSSPATAGQPSAWFERFHRVAKSRGLKVDFMAIHLYGPPNPKRFLDRIDEAYRKYDLPIWITEFAVADWDAKGKPTGTNRYSEEKVLEFMKVVLPELEKRPYVLRYAWFGARKSYQDFEQTRTSRLFESNGSLTPLGRYYADFSAEHKR</sequence>
<keyword evidence="3" id="KW-0378">Hydrolase</keyword>
<dbReference type="InterPro" id="IPR017853">
    <property type="entry name" value="GH"/>
</dbReference>
<dbReference type="AlphaFoldDB" id="A0A497XMZ9"/>
<dbReference type="GO" id="GO:0071966">
    <property type="term" value="P:fungal-type cell wall polysaccharide metabolic process"/>
    <property type="evidence" value="ECO:0007669"/>
    <property type="project" value="TreeGrafter"/>
</dbReference>
<evidence type="ECO:0000313" key="3">
    <source>
        <dbReference type="EMBL" id="RLJ67609.1"/>
    </source>
</evidence>
<dbReference type="EMBL" id="RCCI01000004">
    <property type="protein sequence ID" value="RLJ67609.1"/>
    <property type="molecule type" value="Genomic_DNA"/>
</dbReference>
<dbReference type="SUPFAM" id="SSF51445">
    <property type="entry name" value="(Trans)glycosidases"/>
    <property type="match status" value="1"/>
</dbReference>
<proteinExistence type="predicted"/>
<feature type="domain" description="Asl1-like glycosyl hydrolase catalytic" evidence="2">
    <location>
        <begin position="48"/>
        <end position="270"/>
    </location>
</feature>
<dbReference type="PANTHER" id="PTHR34154:SF3">
    <property type="entry name" value="ALKALI-SENSITIVE LINKAGE PROTEIN 1"/>
    <property type="match status" value="1"/>
</dbReference>
<organism evidence="3 4">
    <name type="scientific">Sulfurisoma sediminicola</name>
    <dbReference type="NCBI Taxonomy" id="1381557"/>
    <lineage>
        <taxon>Bacteria</taxon>
        <taxon>Pseudomonadati</taxon>
        <taxon>Pseudomonadota</taxon>
        <taxon>Betaproteobacteria</taxon>
        <taxon>Nitrosomonadales</taxon>
        <taxon>Sterolibacteriaceae</taxon>
        <taxon>Sulfurisoma</taxon>
    </lineage>
</organism>
<comment type="caution">
    <text evidence="3">The sequence shown here is derived from an EMBL/GenBank/DDBJ whole genome shotgun (WGS) entry which is preliminary data.</text>
</comment>
<dbReference type="Proteomes" id="UP000268908">
    <property type="component" value="Unassembled WGS sequence"/>
</dbReference>
<name>A0A497XMZ9_9PROT</name>
<dbReference type="Gene3D" id="3.20.20.80">
    <property type="entry name" value="Glycosidases"/>
    <property type="match status" value="1"/>
</dbReference>
<keyword evidence="4" id="KW-1185">Reference proteome</keyword>
<feature type="chain" id="PRO_5019766570" evidence="1">
    <location>
        <begin position="32"/>
        <end position="279"/>
    </location>
</feature>
<evidence type="ECO:0000256" key="1">
    <source>
        <dbReference type="SAM" id="SignalP"/>
    </source>
</evidence>
<feature type="signal peptide" evidence="1">
    <location>
        <begin position="1"/>
        <end position="31"/>
    </location>
</feature>
<dbReference type="InterPro" id="IPR024655">
    <property type="entry name" value="Asl1_glyco_hydro_catalytic"/>
</dbReference>
<dbReference type="PANTHER" id="PTHR34154">
    <property type="entry name" value="ALKALI-SENSITIVE LINKAGE PROTEIN 1"/>
    <property type="match status" value="1"/>
</dbReference>
<protein>
    <submittedName>
        <fullName evidence="3">Putative glycosyl hydrolase</fullName>
    </submittedName>
</protein>
<dbReference type="RefSeq" id="WP_121239587.1">
    <property type="nucleotide sequence ID" value="NZ_BHVV01000001.1"/>
</dbReference>
<keyword evidence="1" id="KW-0732">Signal</keyword>
<evidence type="ECO:0000313" key="4">
    <source>
        <dbReference type="Proteomes" id="UP000268908"/>
    </source>
</evidence>
<dbReference type="OrthoDB" id="9809583at2"/>
<reference evidence="3 4" key="1">
    <citation type="submission" date="2018-10" db="EMBL/GenBank/DDBJ databases">
        <title>Genomic Encyclopedia of Type Strains, Phase IV (KMG-IV): sequencing the most valuable type-strain genomes for metagenomic binning, comparative biology and taxonomic classification.</title>
        <authorList>
            <person name="Goeker M."/>
        </authorList>
    </citation>
    <scope>NUCLEOTIDE SEQUENCE [LARGE SCALE GENOMIC DNA]</scope>
    <source>
        <strain evidence="3 4">DSM 26916</strain>
    </source>
</reference>
<evidence type="ECO:0000259" key="2">
    <source>
        <dbReference type="Pfam" id="PF11790"/>
    </source>
</evidence>
<gene>
    <name evidence="3" type="ORF">DFR35_0156</name>
</gene>
<accession>A0A497XMZ9</accession>
<dbReference type="GO" id="GO:0016787">
    <property type="term" value="F:hydrolase activity"/>
    <property type="evidence" value="ECO:0007669"/>
    <property type="project" value="UniProtKB-KW"/>
</dbReference>
<dbReference type="Pfam" id="PF11790">
    <property type="entry name" value="Glyco_hydro_cc"/>
    <property type="match status" value="1"/>
</dbReference>
<dbReference type="InterPro" id="IPR053183">
    <property type="entry name" value="ASL1"/>
</dbReference>